<dbReference type="InterPro" id="IPR001789">
    <property type="entry name" value="Sig_transdc_resp-reg_receiver"/>
</dbReference>
<dbReference type="eggNOG" id="COG0784">
    <property type="taxonomic scope" value="Bacteria"/>
</dbReference>
<dbReference type="EMBL" id="CP006850">
    <property type="protein sequence ID" value="AHH16042.1"/>
    <property type="molecule type" value="Genomic_DNA"/>
</dbReference>
<dbReference type="Pfam" id="PF00072">
    <property type="entry name" value="Response_reg"/>
    <property type="match status" value="1"/>
</dbReference>
<keyword evidence="1" id="KW-0597">Phosphoprotein</keyword>
<dbReference type="PATRIC" id="fig|1415166.3.peg.1255"/>
<keyword evidence="4" id="KW-1185">Reference proteome</keyword>
<dbReference type="Proteomes" id="UP000019150">
    <property type="component" value="Chromosome"/>
</dbReference>
<evidence type="ECO:0000313" key="3">
    <source>
        <dbReference type="EMBL" id="AHH16042.1"/>
    </source>
</evidence>
<dbReference type="Gene3D" id="3.40.50.10140">
    <property type="entry name" value="Toll/interleukin-1 receptor homology (TIR) domain"/>
    <property type="match status" value="1"/>
</dbReference>
<feature type="domain" description="Response regulatory" evidence="2">
    <location>
        <begin position="204"/>
        <end position="320"/>
    </location>
</feature>
<organism evidence="3 4">
    <name type="scientific">Nocardia nova SH22a</name>
    <dbReference type="NCBI Taxonomy" id="1415166"/>
    <lineage>
        <taxon>Bacteria</taxon>
        <taxon>Bacillati</taxon>
        <taxon>Actinomycetota</taxon>
        <taxon>Actinomycetes</taxon>
        <taxon>Mycobacteriales</taxon>
        <taxon>Nocardiaceae</taxon>
        <taxon>Nocardia</taxon>
    </lineage>
</organism>
<sequence>MTVFISHSFADQAVFDNVTDWLDLRGVPYWKPAEIKAGASLRGQLRDAIGSCSVCVFIATHNSVKSSWCGAELGAFWGADIPVIVYMADSSLPDEALPPILQSDAWEGRLSRIASRAAELDADRSAKDAVSPGDKITSMTVEQLEKIIAGAVSLVQAGGGRGVPVAGQATSPDTVAEDAAKRILRAADATSHFSQEPHDTWCRRILWADDRPDNNTHIRDAFESLGLAFDLALSTNEAVERLRRSRYGAIISDMARPEGPREGYRLLDTVRASDSATPFFIYSRSKAPEHVQEAVDHGAQGVTNSAYELVDMVSHVLSLADSTST</sequence>
<dbReference type="InterPro" id="IPR000157">
    <property type="entry name" value="TIR_dom"/>
</dbReference>
<dbReference type="RefSeq" id="WP_025347563.1">
    <property type="nucleotide sequence ID" value="NZ_CP006850.1"/>
</dbReference>
<dbReference type="OrthoDB" id="88903at2"/>
<dbReference type="GO" id="GO:0000160">
    <property type="term" value="P:phosphorelay signal transduction system"/>
    <property type="evidence" value="ECO:0007669"/>
    <property type="project" value="InterPro"/>
</dbReference>
<protein>
    <submittedName>
        <fullName evidence="3">Response regulator</fullName>
    </submittedName>
</protein>
<proteinExistence type="predicted"/>
<dbReference type="AlphaFoldDB" id="W5TA16"/>
<name>W5TA16_9NOCA</name>
<accession>W5TA16</accession>
<evidence type="ECO:0000259" key="2">
    <source>
        <dbReference type="PROSITE" id="PS50110"/>
    </source>
</evidence>
<dbReference type="InterPro" id="IPR035897">
    <property type="entry name" value="Toll_tir_struct_dom_sf"/>
</dbReference>
<dbReference type="Gene3D" id="3.40.50.2300">
    <property type="match status" value="1"/>
</dbReference>
<dbReference type="Pfam" id="PF13676">
    <property type="entry name" value="TIR_2"/>
    <property type="match status" value="1"/>
</dbReference>
<evidence type="ECO:0000313" key="4">
    <source>
        <dbReference type="Proteomes" id="UP000019150"/>
    </source>
</evidence>
<gene>
    <name evidence="3" type="ORF">NONO_c12350</name>
</gene>
<dbReference type="HOGENOM" id="CLU_871010_0_0_11"/>
<evidence type="ECO:0000256" key="1">
    <source>
        <dbReference type="PROSITE-ProRule" id="PRU00169"/>
    </source>
</evidence>
<feature type="modified residue" description="4-aspartylphosphate" evidence="1">
    <location>
        <position position="253"/>
    </location>
</feature>
<dbReference type="InterPro" id="IPR011006">
    <property type="entry name" value="CheY-like_superfamily"/>
</dbReference>
<reference evidence="3 4" key="1">
    <citation type="journal article" date="2014" name="Appl. Environ. Microbiol.">
        <title>Insights into the Microbial Degradation of Rubber and Gutta-Percha by Analysis of the Complete Genome of Nocardia nova SH22a.</title>
        <authorList>
            <person name="Luo Q."/>
            <person name="Hiessl S."/>
            <person name="Poehlein A."/>
            <person name="Daniel R."/>
            <person name="Steinbuchel A."/>
        </authorList>
    </citation>
    <scope>NUCLEOTIDE SEQUENCE [LARGE SCALE GENOMIC DNA]</scope>
    <source>
        <strain evidence="3">SH22a</strain>
    </source>
</reference>
<dbReference type="PROSITE" id="PS50110">
    <property type="entry name" value="RESPONSE_REGULATORY"/>
    <property type="match status" value="1"/>
</dbReference>
<dbReference type="SUPFAM" id="SSF52172">
    <property type="entry name" value="CheY-like"/>
    <property type="match status" value="1"/>
</dbReference>
<dbReference type="STRING" id="1415166.NONO_c12350"/>
<dbReference type="KEGG" id="nno:NONO_c12350"/>
<dbReference type="SUPFAM" id="SSF52200">
    <property type="entry name" value="Toll/Interleukin receptor TIR domain"/>
    <property type="match status" value="1"/>
</dbReference>